<keyword evidence="2" id="KW-1185">Reference proteome</keyword>
<name>A0A1H0QV32_9ACTN</name>
<dbReference type="STRING" id="310781.SAMN05216259_1202"/>
<evidence type="ECO:0008006" key="3">
    <source>
        <dbReference type="Google" id="ProtNLM"/>
    </source>
</evidence>
<sequence>MGLARRVNLEGSRRGLDLRYDKTSVSRWLRGQRPRGQTPLIIAEVLGQKLGRRVSVEEIGMTAAEHQDVPQVGLTFAPTLAAAVEEATGLWRTDAAGRRLPSAPRLAISTLLEPSRDWLIAEPESGTAHEGTRVVTSADIETTTQVTRSIADLDHRFGSGDVRPLAVHYLDAVVSAQLRGGYGSGVGRQLCGAAARLSELAGYMAVDSGKPALAHRYYIQALRLAHAADDRGFGGYVLAAGLGRLAAELGHPREVAQLARAAREGSRDRIGGAVRSCLLAAEARGYALLGDARQCDLAMARAEESLEQAEPDQEPLWIRHFGPGYLADDFAHCHLDLGRPQEAARCAEQALAAHPEHLVRRRAVGLFLLATAHVAAGTLDEGCALASEAAALSAGLRSAIVREHMEVFRSRLGPRAEEPAVRDFEARLRELSPATPGVPGPR</sequence>
<evidence type="ECO:0000313" key="1">
    <source>
        <dbReference type="EMBL" id="SDP21070.1"/>
    </source>
</evidence>
<organism evidence="1 2">
    <name type="scientific">Actinacidiphila guanduensis</name>
    <dbReference type="NCBI Taxonomy" id="310781"/>
    <lineage>
        <taxon>Bacteria</taxon>
        <taxon>Bacillati</taxon>
        <taxon>Actinomycetota</taxon>
        <taxon>Actinomycetes</taxon>
        <taxon>Kitasatosporales</taxon>
        <taxon>Streptomycetaceae</taxon>
        <taxon>Actinacidiphila</taxon>
    </lineage>
</organism>
<protein>
    <recommendedName>
        <fullName evidence="3">Transcriptional regulator</fullName>
    </recommendedName>
</protein>
<proteinExistence type="predicted"/>
<accession>A0A1H0QV32</accession>
<evidence type="ECO:0000313" key="2">
    <source>
        <dbReference type="Proteomes" id="UP000199341"/>
    </source>
</evidence>
<dbReference type="EMBL" id="FNIE01000020">
    <property type="protein sequence ID" value="SDP21070.1"/>
    <property type="molecule type" value="Genomic_DNA"/>
</dbReference>
<reference evidence="1 2" key="1">
    <citation type="submission" date="2016-10" db="EMBL/GenBank/DDBJ databases">
        <authorList>
            <person name="de Groot N.N."/>
        </authorList>
    </citation>
    <scope>NUCLEOTIDE SEQUENCE [LARGE SCALE GENOMIC DNA]</scope>
    <source>
        <strain evidence="1 2">CGMCC 4.2022</strain>
    </source>
</reference>
<dbReference type="Gene3D" id="1.25.40.10">
    <property type="entry name" value="Tetratricopeptide repeat domain"/>
    <property type="match status" value="1"/>
</dbReference>
<dbReference type="SUPFAM" id="SSF48452">
    <property type="entry name" value="TPR-like"/>
    <property type="match status" value="1"/>
</dbReference>
<dbReference type="InterPro" id="IPR011990">
    <property type="entry name" value="TPR-like_helical_dom_sf"/>
</dbReference>
<dbReference type="Proteomes" id="UP000199341">
    <property type="component" value="Unassembled WGS sequence"/>
</dbReference>
<gene>
    <name evidence="1" type="ORF">SAMN05216259_1202</name>
</gene>
<dbReference type="AlphaFoldDB" id="A0A1H0QV32"/>